<gene>
    <name evidence="1" type="primary">coaE</name>
    <name evidence="1" type="ORF">H480_21442</name>
</gene>
<dbReference type="NCBIfam" id="NF002879">
    <property type="entry name" value="PRK03333.1"/>
    <property type="match status" value="1"/>
</dbReference>
<dbReference type="GO" id="GO:0004140">
    <property type="term" value="F:dephospho-CoA kinase activity"/>
    <property type="evidence" value="ECO:0007669"/>
    <property type="project" value="UniProtKB-EC"/>
</dbReference>
<dbReference type="eggNOG" id="COG2320">
    <property type="taxonomic scope" value="Bacteria"/>
</dbReference>
<protein>
    <submittedName>
        <fullName evidence="1">Dephospho-CoA kinase/protein folding accessory domain-containing protein</fullName>
        <ecNumber evidence="1">2.7.1.24</ecNumber>
    </submittedName>
</protein>
<dbReference type="Proteomes" id="UP000014139">
    <property type="component" value="Unassembled WGS sequence"/>
</dbReference>
<evidence type="ECO:0000313" key="2">
    <source>
        <dbReference type="Proteomes" id="UP000014139"/>
    </source>
</evidence>
<keyword evidence="1" id="KW-0808">Transferase</keyword>
<evidence type="ECO:0000313" key="1">
    <source>
        <dbReference type="EMBL" id="EOD66463.1"/>
    </source>
</evidence>
<dbReference type="PATRIC" id="fig|1292037.4.peg.4061"/>
<proteinExistence type="predicted"/>
<dbReference type="eggNOG" id="COG0237">
    <property type="taxonomic scope" value="Bacteria"/>
</dbReference>
<comment type="caution">
    <text evidence="1">The sequence shown here is derived from an EMBL/GenBank/DDBJ whole genome shotgun (WGS) entry which is preliminary data.</text>
</comment>
<feature type="non-terminal residue" evidence="1">
    <location>
        <position position="1"/>
    </location>
</feature>
<organism evidence="1 2">
    <name type="scientific">Amycolatopsis vancoresmycina DSM 44592</name>
    <dbReference type="NCBI Taxonomy" id="1292037"/>
    <lineage>
        <taxon>Bacteria</taxon>
        <taxon>Bacillati</taxon>
        <taxon>Actinomycetota</taxon>
        <taxon>Actinomycetes</taxon>
        <taxon>Pseudonocardiales</taxon>
        <taxon>Pseudonocardiaceae</taxon>
        <taxon>Amycolatopsis</taxon>
    </lineage>
</organism>
<dbReference type="OrthoDB" id="9812943at2"/>
<name>R1G4T1_9PSEU</name>
<dbReference type="PANTHER" id="PTHR34822:SF1">
    <property type="entry name" value="GRPB FAMILY PROTEIN"/>
    <property type="match status" value="1"/>
</dbReference>
<dbReference type="EC" id="2.7.1.24" evidence="1"/>
<dbReference type="SUPFAM" id="SSF81301">
    <property type="entry name" value="Nucleotidyltransferase"/>
    <property type="match status" value="1"/>
</dbReference>
<dbReference type="Pfam" id="PF04229">
    <property type="entry name" value="GrpB"/>
    <property type="match status" value="1"/>
</dbReference>
<keyword evidence="2" id="KW-1185">Reference proteome</keyword>
<dbReference type="InterPro" id="IPR043519">
    <property type="entry name" value="NT_sf"/>
</dbReference>
<dbReference type="RefSeq" id="WP_003090811.1">
    <property type="nucleotide sequence ID" value="NZ_AOUO01000308.1"/>
</dbReference>
<dbReference type="PANTHER" id="PTHR34822">
    <property type="entry name" value="GRPB DOMAIN PROTEIN (AFU_ORTHOLOGUE AFUA_1G01530)"/>
    <property type="match status" value="1"/>
</dbReference>
<dbReference type="EMBL" id="AOUO01000308">
    <property type="protein sequence ID" value="EOD66463.1"/>
    <property type="molecule type" value="Genomic_DNA"/>
</dbReference>
<sequence>LDNGGPEDAVLAEVDALWADRLVPFEANVRLRRPRPPMSPKIAGYDLTWPAQAERVLARVRAAAGHLARRADHIGSTAVPGLPAKDILDLQLTVSTLDDADALGDLLADAGFPRLAGDWCDDAQDGEGTWPKRMHVGGDPRRPVNLHVRSVETPAWRLALLFRDYLRANPDERDDYRDVKLRLAEAHAADPTFEAYADEKQEFVNGVFARAEKWAAATGWTP</sequence>
<reference evidence="1 2" key="1">
    <citation type="submission" date="2013-02" db="EMBL/GenBank/DDBJ databases">
        <title>Draft genome sequence of Amycolatopsis vancoresmycina strain DSM 44592T.</title>
        <authorList>
            <person name="Kumar S."/>
            <person name="Kaur N."/>
            <person name="Kaur C."/>
            <person name="Raghava G.P.S."/>
            <person name="Mayilraj S."/>
        </authorList>
    </citation>
    <scope>NUCLEOTIDE SEQUENCE [LARGE SCALE GENOMIC DNA]</scope>
    <source>
        <strain evidence="1 2">DSM 44592</strain>
    </source>
</reference>
<keyword evidence="1" id="KW-0418">Kinase</keyword>
<accession>R1G4T1</accession>
<dbReference type="AlphaFoldDB" id="R1G4T1"/>
<dbReference type="InterPro" id="IPR007344">
    <property type="entry name" value="GrpB/CoaE"/>
</dbReference>
<dbReference type="Gene3D" id="3.30.460.10">
    <property type="entry name" value="Beta Polymerase, domain 2"/>
    <property type="match status" value="1"/>
</dbReference>